<protein>
    <submittedName>
        <fullName evidence="3">WecB/TagA/CpsF family glycosyltransferase</fullName>
    </submittedName>
</protein>
<dbReference type="NCBIfam" id="TIGR00696">
    <property type="entry name" value="wecG_tagA_cpsF"/>
    <property type="match status" value="1"/>
</dbReference>
<dbReference type="EMBL" id="BAABDJ010000002">
    <property type="protein sequence ID" value="GAA3995260.1"/>
    <property type="molecule type" value="Genomic_DNA"/>
</dbReference>
<dbReference type="CDD" id="cd06533">
    <property type="entry name" value="Glyco_transf_WecG_TagA"/>
    <property type="match status" value="1"/>
</dbReference>
<evidence type="ECO:0000256" key="2">
    <source>
        <dbReference type="ARBA" id="ARBA00022679"/>
    </source>
</evidence>
<accession>A0ABP7RBG0</accession>
<evidence type="ECO:0000313" key="4">
    <source>
        <dbReference type="Proteomes" id="UP001500567"/>
    </source>
</evidence>
<keyword evidence="1" id="KW-0328">Glycosyltransferase</keyword>
<comment type="caution">
    <text evidence="3">The sequence shown here is derived from an EMBL/GenBank/DDBJ whole genome shotgun (WGS) entry which is preliminary data.</text>
</comment>
<gene>
    <name evidence="3" type="ORF">GCM10022408_02090</name>
</gene>
<dbReference type="PANTHER" id="PTHR34136:SF1">
    <property type="entry name" value="UDP-N-ACETYL-D-MANNOSAMINURONIC ACID TRANSFERASE"/>
    <property type="match status" value="1"/>
</dbReference>
<evidence type="ECO:0000313" key="3">
    <source>
        <dbReference type="EMBL" id="GAA3995260.1"/>
    </source>
</evidence>
<proteinExistence type="predicted"/>
<keyword evidence="2" id="KW-0808">Transferase</keyword>
<dbReference type="InterPro" id="IPR004629">
    <property type="entry name" value="WecG_TagA_CpsF"/>
</dbReference>
<dbReference type="PANTHER" id="PTHR34136">
    <property type="match status" value="1"/>
</dbReference>
<reference evidence="4" key="1">
    <citation type="journal article" date="2019" name="Int. J. Syst. Evol. Microbiol.">
        <title>The Global Catalogue of Microorganisms (GCM) 10K type strain sequencing project: providing services to taxonomists for standard genome sequencing and annotation.</title>
        <authorList>
            <consortium name="The Broad Institute Genomics Platform"/>
            <consortium name="The Broad Institute Genome Sequencing Center for Infectious Disease"/>
            <person name="Wu L."/>
            <person name="Ma J."/>
        </authorList>
    </citation>
    <scope>NUCLEOTIDE SEQUENCE [LARGE SCALE GENOMIC DNA]</scope>
    <source>
        <strain evidence="4">JCM 17224</strain>
    </source>
</reference>
<dbReference type="Pfam" id="PF03808">
    <property type="entry name" value="Glyco_tran_WecG"/>
    <property type="match status" value="1"/>
</dbReference>
<dbReference type="Proteomes" id="UP001500567">
    <property type="component" value="Unassembled WGS sequence"/>
</dbReference>
<organism evidence="3 4">
    <name type="scientific">Hymenobacter fastidiosus</name>
    <dbReference type="NCBI Taxonomy" id="486264"/>
    <lineage>
        <taxon>Bacteria</taxon>
        <taxon>Pseudomonadati</taxon>
        <taxon>Bacteroidota</taxon>
        <taxon>Cytophagia</taxon>
        <taxon>Cytophagales</taxon>
        <taxon>Hymenobacteraceae</taxon>
        <taxon>Hymenobacter</taxon>
    </lineage>
</organism>
<name>A0ABP7RBG0_9BACT</name>
<keyword evidence="4" id="KW-1185">Reference proteome</keyword>
<sequence length="291" mass="32476">MGAGLIATGVNPAQLLRSLTLPLLPQQVRVMLPKRPVLDSWISTGQPAEFVDTILQLGATRSSAYVCCANVHMLVEAQQHQDFRRILSQAHVVTPDGSPVAAAIRFFHRVPQERIAGMDLLPALLTAAAERGHSVYFYGTTETVLTALLAQVRQQLPTLRVVGAHSPPFRPLTPVEDAAEVAAINAADPDLLFVALGCPRQERWMAAHQGCIRACMLGVGQAFLVYAGLEPRLPAWARHLWLEWAYRLWLEPRRLWRRYLYTNSRFVYLIGMQVLGRWVGRSQPHSRPVGR</sequence>
<evidence type="ECO:0000256" key="1">
    <source>
        <dbReference type="ARBA" id="ARBA00022676"/>
    </source>
</evidence>